<dbReference type="EMBL" id="CM042880">
    <property type="protein sequence ID" value="KAI4388128.1"/>
    <property type="molecule type" value="Genomic_DNA"/>
</dbReference>
<protein>
    <submittedName>
        <fullName evidence="1">Uncharacterized protein</fullName>
    </submittedName>
</protein>
<reference evidence="2" key="1">
    <citation type="journal article" date="2023" name="Front. Plant Sci.">
        <title>Chromosomal-level genome assembly of Melastoma candidum provides insights into trichome evolution.</title>
        <authorList>
            <person name="Zhong Y."/>
            <person name="Wu W."/>
            <person name="Sun C."/>
            <person name="Zou P."/>
            <person name="Liu Y."/>
            <person name="Dai S."/>
            <person name="Zhou R."/>
        </authorList>
    </citation>
    <scope>NUCLEOTIDE SEQUENCE [LARGE SCALE GENOMIC DNA]</scope>
</reference>
<organism evidence="1 2">
    <name type="scientific">Melastoma candidum</name>
    <dbReference type="NCBI Taxonomy" id="119954"/>
    <lineage>
        <taxon>Eukaryota</taxon>
        <taxon>Viridiplantae</taxon>
        <taxon>Streptophyta</taxon>
        <taxon>Embryophyta</taxon>
        <taxon>Tracheophyta</taxon>
        <taxon>Spermatophyta</taxon>
        <taxon>Magnoliopsida</taxon>
        <taxon>eudicotyledons</taxon>
        <taxon>Gunneridae</taxon>
        <taxon>Pentapetalae</taxon>
        <taxon>rosids</taxon>
        <taxon>malvids</taxon>
        <taxon>Myrtales</taxon>
        <taxon>Melastomataceae</taxon>
        <taxon>Melastomatoideae</taxon>
        <taxon>Melastomateae</taxon>
        <taxon>Melastoma</taxon>
    </lineage>
</organism>
<evidence type="ECO:0000313" key="2">
    <source>
        <dbReference type="Proteomes" id="UP001057402"/>
    </source>
</evidence>
<comment type="caution">
    <text evidence="1">The sequence shown here is derived from an EMBL/GenBank/DDBJ whole genome shotgun (WGS) entry which is preliminary data.</text>
</comment>
<proteinExistence type="predicted"/>
<sequence length="174" mass="19972">MDKVMPILGGVGGKKERSTLTLSIIPKVYLFLLSPPSSPFPTTFLLIHKRKGIHGLSPRLTIITSNNPKGSYNHPTTSTPLQEAHQDQVRLLERSFILNKRLDPERKLQLAAELDVPPRQVAIWYQNRRARWKTQTLELDHSALRLKLDSALEEKERLRKDVEVLQGELRRART</sequence>
<evidence type="ECO:0000313" key="1">
    <source>
        <dbReference type="EMBL" id="KAI4388128.1"/>
    </source>
</evidence>
<gene>
    <name evidence="1" type="ORF">MLD38_000486</name>
</gene>
<keyword evidence="2" id="KW-1185">Reference proteome</keyword>
<name>A0ACB9SF63_9MYRT</name>
<dbReference type="Proteomes" id="UP001057402">
    <property type="component" value="Chromosome 1"/>
</dbReference>
<accession>A0ACB9SF63</accession>